<dbReference type="InterPro" id="IPR013154">
    <property type="entry name" value="ADH-like_N"/>
</dbReference>
<dbReference type="SUPFAM" id="SSF51735">
    <property type="entry name" value="NAD(P)-binding Rossmann-fold domains"/>
    <property type="match status" value="1"/>
</dbReference>
<dbReference type="SUPFAM" id="SSF50129">
    <property type="entry name" value="GroES-like"/>
    <property type="match status" value="1"/>
</dbReference>
<evidence type="ECO:0000259" key="3">
    <source>
        <dbReference type="SMART" id="SM00829"/>
    </source>
</evidence>
<dbReference type="CDD" id="cd05276">
    <property type="entry name" value="p53_inducible_oxidoreductase"/>
    <property type="match status" value="1"/>
</dbReference>
<feature type="domain" description="Enoyl reductase (ER)" evidence="3">
    <location>
        <begin position="13"/>
        <end position="327"/>
    </location>
</feature>
<dbReference type="InterPro" id="IPR013149">
    <property type="entry name" value="ADH-like_C"/>
</dbReference>
<keyword evidence="1" id="KW-0521">NADP</keyword>
<evidence type="ECO:0000313" key="5">
    <source>
        <dbReference type="Proteomes" id="UP001156702"/>
    </source>
</evidence>
<reference evidence="5" key="1">
    <citation type="journal article" date="2019" name="Int. J. Syst. Evol. Microbiol.">
        <title>The Global Catalogue of Microorganisms (GCM) 10K type strain sequencing project: providing services to taxonomists for standard genome sequencing and annotation.</title>
        <authorList>
            <consortium name="The Broad Institute Genomics Platform"/>
            <consortium name="The Broad Institute Genome Sequencing Center for Infectious Disease"/>
            <person name="Wu L."/>
            <person name="Ma J."/>
        </authorList>
    </citation>
    <scope>NUCLEOTIDE SEQUENCE [LARGE SCALE GENOMIC DNA]</scope>
    <source>
        <strain evidence="5">NBRC 102122</strain>
    </source>
</reference>
<dbReference type="Pfam" id="PF00107">
    <property type="entry name" value="ADH_zinc_N"/>
    <property type="match status" value="1"/>
</dbReference>
<dbReference type="PANTHER" id="PTHR48106">
    <property type="entry name" value="QUINONE OXIDOREDUCTASE PIG3-RELATED"/>
    <property type="match status" value="1"/>
</dbReference>
<organism evidence="4 5">
    <name type="scientific">Shinella yambaruensis</name>
    <dbReference type="NCBI Taxonomy" id="415996"/>
    <lineage>
        <taxon>Bacteria</taxon>
        <taxon>Pseudomonadati</taxon>
        <taxon>Pseudomonadota</taxon>
        <taxon>Alphaproteobacteria</taxon>
        <taxon>Hyphomicrobiales</taxon>
        <taxon>Rhizobiaceae</taxon>
        <taxon>Shinella</taxon>
    </lineage>
</organism>
<gene>
    <name evidence="4" type="ORF">GCM10007923_47830</name>
</gene>
<dbReference type="InterPro" id="IPR020843">
    <property type="entry name" value="ER"/>
</dbReference>
<dbReference type="PANTHER" id="PTHR48106:SF8">
    <property type="entry name" value="OS02G0805600 PROTEIN"/>
    <property type="match status" value="1"/>
</dbReference>
<dbReference type="Gene3D" id="3.90.180.10">
    <property type="entry name" value="Medium-chain alcohol dehydrogenases, catalytic domain"/>
    <property type="match status" value="1"/>
</dbReference>
<dbReference type="Proteomes" id="UP001156702">
    <property type="component" value="Unassembled WGS sequence"/>
</dbReference>
<dbReference type="SMART" id="SM00829">
    <property type="entry name" value="PKS_ER"/>
    <property type="match status" value="1"/>
</dbReference>
<accession>A0ABQ5ZPA6</accession>
<evidence type="ECO:0000256" key="2">
    <source>
        <dbReference type="ARBA" id="ARBA00023002"/>
    </source>
</evidence>
<evidence type="ECO:0000313" key="4">
    <source>
        <dbReference type="EMBL" id="GLR53567.1"/>
    </source>
</evidence>
<dbReference type="Pfam" id="PF08240">
    <property type="entry name" value="ADH_N"/>
    <property type="match status" value="1"/>
</dbReference>
<keyword evidence="5" id="KW-1185">Reference proteome</keyword>
<dbReference type="RefSeq" id="WP_244767638.1">
    <property type="nucleotide sequence ID" value="NZ_BSOP01000042.1"/>
</dbReference>
<dbReference type="EMBL" id="BSOP01000042">
    <property type="protein sequence ID" value="GLR53567.1"/>
    <property type="molecule type" value="Genomic_DNA"/>
</dbReference>
<dbReference type="InterPro" id="IPR014189">
    <property type="entry name" value="Quinone_OxRdtase_PIG3"/>
</dbReference>
<dbReference type="NCBIfam" id="TIGR02824">
    <property type="entry name" value="quinone_pig3"/>
    <property type="match status" value="1"/>
</dbReference>
<comment type="caution">
    <text evidence="4">The sequence shown here is derived from an EMBL/GenBank/DDBJ whole genome shotgun (WGS) entry which is preliminary data.</text>
</comment>
<dbReference type="InterPro" id="IPR036291">
    <property type="entry name" value="NAD(P)-bd_dom_sf"/>
</dbReference>
<keyword evidence="2" id="KW-0560">Oxidoreductase</keyword>
<dbReference type="Gene3D" id="3.40.50.720">
    <property type="entry name" value="NAD(P)-binding Rossmann-like Domain"/>
    <property type="match status" value="1"/>
</dbReference>
<sequence length="340" mass="35634">MQTTRSVIADGAGGPEVLRIVERALPAPGPNDMVVRVHAAGINRPDVMQRQGNYAPPPGASDVLGLELAGTVEAVGTDVTRFAPGDRVLALVASGAYAERAVVHEDVAIAIPAGMSFIEAGAVPETYFTVWSNVFERAGLADGETLLVHGGTSGIGSTAIQVAKALGGRRVIATAGSDEKCAACLEMGADHAINYRTADFVEEGRRLTEGRGPDVILDMVGAPYFQKNLDLIALDGRISQIAFQYGSRADIDLAPLLFKRVTMTGSTLRARPVAMKARLARVLEEHVMPLLAARQALPVIDSVFPFEKVADAHARMDGGSHVGKIVLAMTMEADATAGGG</sequence>
<proteinExistence type="predicted"/>
<dbReference type="InterPro" id="IPR011032">
    <property type="entry name" value="GroES-like_sf"/>
</dbReference>
<protein>
    <submittedName>
        <fullName evidence="4">NAD(P)H quinone oxidoreductase</fullName>
    </submittedName>
</protein>
<name>A0ABQ5ZPA6_9HYPH</name>
<evidence type="ECO:0000256" key="1">
    <source>
        <dbReference type="ARBA" id="ARBA00022857"/>
    </source>
</evidence>